<feature type="signal peptide" evidence="1">
    <location>
        <begin position="1"/>
        <end position="22"/>
    </location>
</feature>
<name>F2EAD5_HORVV</name>
<proteinExistence type="evidence at transcript level"/>
<accession>F2EAD5</accession>
<dbReference type="AlphaFoldDB" id="F2EAD5"/>
<reference evidence="2" key="1">
    <citation type="journal article" date="2011" name="Plant Physiol.">
        <title>Comprehensive sequence analysis of 24,783 barley full-length cDNAs derived from 12 clone libraries.</title>
        <authorList>
            <person name="Matsumoto T."/>
            <person name="Tanaka T."/>
            <person name="Sakai H."/>
            <person name="Amano N."/>
            <person name="Kanamori H."/>
            <person name="Kurita K."/>
            <person name="Kikuta A."/>
            <person name="Kamiya K."/>
            <person name="Yamamoto M."/>
            <person name="Ikawa H."/>
            <person name="Fujii N."/>
            <person name="Hori K."/>
            <person name="Itoh T."/>
            <person name="Sato K."/>
        </authorList>
    </citation>
    <scope>NUCLEOTIDE SEQUENCE</scope>
</reference>
<protein>
    <submittedName>
        <fullName evidence="2">Predicted protein</fullName>
    </submittedName>
</protein>
<feature type="chain" id="PRO_5003276550" evidence="1">
    <location>
        <begin position="23"/>
        <end position="109"/>
    </location>
</feature>
<organism evidence="2">
    <name type="scientific">Hordeum vulgare subsp. vulgare</name>
    <name type="common">Domesticated barley</name>
    <dbReference type="NCBI Taxonomy" id="112509"/>
    <lineage>
        <taxon>Eukaryota</taxon>
        <taxon>Viridiplantae</taxon>
        <taxon>Streptophyta</taxon>
        <taxon>Embryophyta</taxon>
        <taxon>Tracheophyta</taxon>
        <taxon>Spermatophyta</taxon>
        <taxon>Magnoliopsida</taxon>
        <taxon>Liliopsida</taxon>
        <taxon>Poales</taxon>
        <taxon>Poaceae</taxon>
        <taxon>BOP clade</taxon>
        <taxon>Pooideae</taxon>
        <taxon>Triticodae</taxon>
        <taxon>Triticeae</taxon>
        <taxon>Hordeinae</taxon>
        <taxon>Hordeum</taxon>
    </lineage>
</organism>
<evidence type="ECO:0000313" key="2">
    <source>
        <dbReference type="EMBL" id="BAK04307.1"/>
    </source>
</evidence>
<keyword evidence="1" id="KW-0732">Signal</keyword>
<dbReference type="EMBL" id="AK373110">
    <property type="protein sequence ID" value="BAK04307.1"/>
    <property type="molecule type" value="mRNA"/>
</dbReference>
<evidence type="ECO:0000256" key="1">
    <source>
        <dbReference type="SAM" id="SignalP"/>
    </source>
</evidence>
<sequence>MMGNRLVYVMAIILFICWVSECRLEAGRKSYLDYHTKTSVSVITESKIDLKFCVLRTCISTTNYKACYCCFNKGQQDDPPCFSTREECLSNCPHCNPKCPLPTANEFHP</sequence>